<feature type="compositionally biased region" description="Low complexity" evidence="3">
    <location>
        <begin position="764"/>
        <end position="780"/>
    </location>
</feature>
<feature type="compositionally biased region" description="Polar residues" evidence="3">
    <location>
        <begin position="754"/>
        <end position="763"/>
    </location>
</feature>
<feature type="region of interest" description="Disordered" evidence="3">
    <location>
        <begin position="569"/>
        <end position="602"/>
    </location>
</feature>
<dbReference type="InterPro" id="IPR002049">
    <property type="entry name" value="LE_dom"/>
</dbReference>
<keyword evidence="2" id="KW-0245">EGF-like domain</keyword>
<dbReference type="EMBL" id="BLLK01000019">
    <property type="protein sequence ID" value="GFH44413.1"/>
    <property type="molecule type" value="Genomic_DNA"/>
</dbReference>
<keyword evidence="7" id="KW-1185">Reference proteome</keyword>
<dbReference type="GO" id="GO:0009888">
    <property type="term" value="P:tissue development"/>
    <property type="evidence" value="ECO:0007669"/>
    <property type="project" value="TreeGrafter"/>
</dbReference>
<evidence type="ECO:0000313" key="6">
    <source>
        <dbReference type="EMBL" id="GFH44413.1"/>
    </source>
</evidence>
<feature type="compositionally biased region" description="Low complexity" evidence="3">
    <location>
        <begin position="569"/>
        <end position="587"/>
    </location>
</feature>
<dbReference type="PROSITE" id="PS00022">
    <property type="entry name" value="EGF_1"/>
    <property type="match status" value="1"/>
</dbReference>
<dbReference type="SMART" id="SM00274">
    <property type="entry name" value="FOLN"/>
    <property type="match status" value="2"/>
</dbReference>
<evidence type="ECO:0000256" key="2">
    <source>
        <dbReference type="PROSITE-ProRule" id="PRU00076"/>
    </source>
</evidence>
<feature type="signal peptide" evidence="4">
    <location>
        <begin position="1"/>
        <end position="20"/>
    </location>
</feature>
<evidence type="ECO:0000256" key="1">
    <source>
        <dbReference type="ARBA" id="ARBA00023157"/>
    </source>
</evidence>
<name>A0AAD3CF09_9STRA</name>
<gene>
    <name evidence="6" type="ORF">CTEN210_00887</name>
</gene>
<dbReference type="Pfam" id="PF00053">
    <property type="entry name" value="EGF_laminin"/>
    <property type="match status" value="7"/>
</dbReference>
<dbReference type="PANTHER" id="PTHR10574">
    <property type="entry name" value="NETRIN/LAMININ-RELATED"/>
    <property type="match status" value="1"/>
</dbReference>
<keyword evidence="1 2" id="KW-1015">Disulfide bond</keyword>
<accession>A0AAD3CF09</accession>
<dbReference type="PROSITE" id="PS50026">
    <property type="entry name" value="EGF_3"/>
    <property type="match status" value="1"/>
</dbReference>
<dbReference type="InterPro" id="IPR000742">
    <property type="entry name" value="EGF"/>
</dbReference>
<dbReference type="Proteomes" id="UP001054902">
    <property type="component" value="Unassembled WGS sequence"/>
</dbReference>
<reference evidence="6 7" key="1">
    <citation type="journal article" date="2021" name="Sci. Rep.">
        <title>The genome of the diatom Chaetoceros tenuissimus carries an ancient integrated fragment of an extant virus.</title>
        <authorList>
            <person name="Hongo Y."/>
            <person name="Kimura K."/>
            <person name="Takaki Y."/>
            <person name="Yoshida Y."/>
            <person name="Baba S."/>
            <person name="Kobayashi G."/>
            <person name="Nagasaki K."/>
            <person name="Hano T."/>
            <person name="Tomaru Y."/>
        </authorList>
    </citation>
    <scope>NUCLEOTIDE SEQUENCE [LARGE SCALE GENOMIC DNA]</scope>
    <source>
        <strain evidence="6 7">NIES-3715</strain>
    </source>
</reference>
<comment type="caution">
    <text evidence="6">The sequence shown here is derived from an EMBL/GenBank/DDBJ whole genome shotgun (WGS) entry which is preliminary data.</text>
</comment>
<feature type="region of interest" description="Disordered" evidence="3">
    <location>
        <begin position="740"/>
        <end position="796"/>
    </location>
</feature>
<dbReference type="SMART" id="SM00181">
    <property type="entry name" value="EGF"/>
    <property type="match status" value="10"/>
</dbReference>
<comment type="caution">
    <text evidence="2">Lacks conserved residue(s) required for the propagation of feature annotation.</text>
</comment>
<dbReference type="InterPro" id="IPR050440">
    <property type="entry name" value="Laminin/Netrin_ECM"/>
</dbReference>
<dbReference type="PROSITE" id="PS01248">
    <property type="entry name" value="EGF_LAM_1"/>
    <property type="match status" value="12"/>
</dbReference>
<protein>
    <recommendedName>
        <fullName evidence="5">EGF-like domain-containing protein</fullName>
    </recommendedName>
</protein>
<evidence type="ECO:0000313" key="7">
    <source>
        <dbReference type="Proteomes" id="UP001054902"/>
    </source>
</evidence>
<proteinExistence type="predicted"/>
<dbReference type="AlphaFoldDB" id="A0AAD3CF09"/>
<sequence>MKVSFSLFVALCVSKGFAHSANDGIARSIFHESRKLASCAANEKLYKTLGAGGGQSSCTGPEIVTSCQAAFDHQVANKCISNVQLPNLNPVFETDDSGTTLPGCYAVKTGNGSERKYVHVTGSGTTVPANSWLPICNNVDCTSNNDCDNGTCDLSTGTCVCDTGFAGKTCDVCASNFEGTNCDTCINNFTGANCDQCNTPFAGADCDDCASNFEGTNCDTCINNFTGANCDQCDAPFAGADCDECASNFEGTNCDTCINNFTGANCDQCDAPFAEADCDECASNFEGTNCDTCINNFTGANCDQCNTPFAGADCDKCASNFEGTNCDTCINNFTGANCDQCDAPFAGADCDKCASNFEGTNCDTCINNFTGANCDQCDAPFAGADCDKCASNFEGTNCDTCINNFTGANCDVCPPNYAGADCDECASNFEGTNCDTCINNFTGANCDVCPPNYAGAACDQCAPDYSGSACVLDPCQNHNCPAGQTCVPYTNPTDENSFTCTGTPTPPVVVSIPDPCDSVKCKRSECKIDGSGEAYCQCETSFQYNANNKSCDCPAGTTFVQSINRCVSPTSAPTKSPTASPTTSPTKSPTPSPVEPPADVDGLVTEDDCTDSSGFTFKLDIGNRVPCSWLTKSNAGKRKAKYCGETHIYSACQESCGACNVQDASGDSVFKLDKIDKMVGCDWLTKNKQAIDTRRNNYCFSSTNCEEASDVGSLCPVACGFASGENAERDCPEGDIGAILIEPISSPDPPSPSGTASVPATSPSSKGSSKGLSKGSSKGSSKGGTGRQLRYRTIRK</sequence>
<organism evidence="6 7">
    <name type="scientific">Chaetoceros tenuissimus</name>
    <dbReference type="NCBI Taxonomy" id="426638"/>
    <lineage>
        <taxon>Eukaryota</taxon>
        <taxon>Sar</taxon>
        <taxon>Stramenopiles</taxon>
        <taxon>Ochrophyta</taxon>
        <taxon>Bacillariophyta</taxon>
        <taxon>Coscinodiscophyceae</taxon>
        <taxon>Chaetocerotophycidae</taxon>
        <taxon>Chaetocerotales</taxon>
        <taxon>Chaetocerotaceae</taxon>
        <taxon>Chaetoceros</taxon>
    </lineage>
</organism>
<feature type="chain" id="PRO_5042252212" description="EGF-like domain-containing protein" evidence="4">
    <location>
        <begin position="21"/>
        <end position="796"/>
    </location>
</feature>
<keyword evidence="4" id="KW-0732">Signal</keyword>
<dbReference type="SMART" id="SM00180">
    <property type="entry name" value="EGF_Lam"/>
    <property type="match status" value="7"/>
</dbReference>
<evidence type="ECO:0000259" key="5">
    <source>
        <dbReference type="PROSITE" id="PS50026"/>
    </source>
</evidence>
<dbReference type="InterPro" id="IPR003645">
    <property type="entry name" value="Fol_N"/>
</dbReference>
<feature type="disulfide bond" evidence="2">
    <location>
        <begin position="161"/>
        <end position="170"/>
    </location>
</feature>
<feature type="domain" description="EGF-like" evidence="5">
    <location>
        <begin position="137"/>
        <end position="171"/>
    </location>
</feature>
<evidence type="ECO:0000256" key="4">
    <source>
        <dbReference type="SAM" id="SignalP"/>
    </source>
</evidence>
<evidence type="ECO:0000256" key="3">
    <source>
        <dbReference type="SAM" id="MobiDB-lite"/>
    </source>
</evidence>
<dbReference type="PANTHER" id="PTHR10574:SF440">
    <property type="entry name" value="LAMININ EGF-LIKE DOMAIN-CONTAINING PROTEIN"/>
    <property type="match status" value="1"/>
</dbReference>